<reference evidence="2 3" key="1">
    <citation type="submission" date="2018-11" db="EMBL/GenBank/DDBJ databases">
        <title>Mesobaculum littorinae gen. nov., sp. nov., isolated from Littorina scabra that represents a novel genus of the order Rhodobacteraceae.</title>
        <authorList>
            <person name="Li F."/>
        </authorList>
    </citation>
    <scope>NUCLEOTIDE SEQUENCE [LARGE SCALE GENOMIC DNA]</scope>
    <source>
        <strain evidence="2 3">M0103</strain>
    </source>
</reference>
<dbReference type="Gene3D" id="3.40.50.10090">
    <property type="match status" value="1"/>
</dbReference>
<sequence length="259" mass="26797">MSDVRPRLLLTRPDDAARRFAALCADALPPHVAVIAPLMRIQSLPEAVPGHEQGQEVEGGTAPAGLILSSAQAVQAIAGRADLLPLPVWTVGGATAHAARAAGFAAQAVAEDAETLIATLPGLRPATPLWHLHGRHTRGDVARRLCSAGLPTRGFMVYDQIAQPLPEAGRAALAGAAPVFWPLFSPRSATLAAMAVPAMAADTGARIHAVALSPAVAAAWEGAWEGTRRGSAECEIAESPDAQAMVAALIRLFQRQPGV</sequence>
<comment type="caution">
    <text evidence="2">The sequence shown here is derived from an EMBL/GenBank/DDBJ whole genome shotgun (WGS) entry which is preliminary data.</text>
</comment>
<evidence type="ECO:0000313" key="3">
    <source>
        <dbReference type="Proteomes" id="UP000285908"/>
    </source>
</evidence>
<dbReference type="GO" id="GO:0033014">
    <property type="term" value="P:tetrapyrrole biosynthetic process"/>
    <property type="evidence" value="ECO:0007669"/>
    <property type="project" value="InterPro"/>
</dbReference>
<dbReference type="Pfam" id="PF02602">
    <property type="entry name" value="HEM4"/>
    <property type="match status" value="1"/>
</dbReference>
<proteinExistence type="predicted"/>
<protein>
    <submittedName>
        <fullName evidence="2">Uroporphyrinogen-III synthase</fullName>
    </submittedName>
</protein>
<dbReference type="SUPFAM" id="SSF69618">
    <property type="entry name" value="HemD-like"/>
    <property type="match status" value="1"/>
</dbReference>
<evidence type="ECO:0000259" key="1">
    <source>
        <dbReference type="Pfam" id="PF02602"/>
    </source>
</evidence>
<dbReference type="OrthoDB" id="7204250at2"/>
<accession>A0A438AH87</accession>
<dbReference type="Proteomes" id="UP000285908">
    <property type="component" value="Unassembled WGS sequence"/>
</dbReference>
<organism evidence="2 3">
    <name type="scientific">Mesobaculum littorinae</name>
    <dbReference type="NCBI Taxonomy" id="2486419"/>
    <lineage>
        <taxon>Bacteria</taxon>
        <taxon>Pseudomonadati</taxon>
        <taxon>Pseudomonadota</taxon>
        <taxon>Alphaproteobacteria</taxon>
        <taxon>Rhodobacterales</taxon>
        <taxon>Roseobacteraceae</taxon>
        <taxon>Mesobaculum</taxon>
    </lineage>
</organism>
<dbReference type="AlphaFoldDB" id="A0A438AH87"/>
<name>A0A438AH87_9RHOB</name>
<dbReference type="RefSeq" id="WP_127906650.1">
    <property type="nucleotide sequence ID" value="NZ_RQXX01000003.1"/>
</dbReference>
<evidence type="ECO:0000313" key="2">
    <source>
        <dbReference type="EMBL" id="RVV97985.1"/>
    </source>
</evidence>
<dbReference type="EMBL" id="RQXX01000003">
    <property type="protein sequence ID" value="RVV97985.1"/>
    <property type="molecule type" value="Genomic_DNA"/>
</dbReference>
<feature type="domain" description="Tetrapyrrole biosynthesis uroporphyrinogen III synthase" evidence="1">
    <location>
        <begin position="33"/>
        <end position="221"/>
    </location>
</feature>
<dbReference type="GO" id="GO:0004852">
    <property type="term" value="F:uroporphyrinogen-III synthase activity"/>
    <property type="evidence" value="ECO:0007669"/>
    <property type="project" value="InterPro"/>
</dbReference>
<dbReference type="InterPro" id="IPR003754">
    <property type="entry name" value="4pyrrol_synth_uPrphyn_synth"/>
</dbReference>
<dbReference type="InterPro" id="IPR036108">
    <property type="entry name" value="4pyrrol_syn_uPrphyn_synt_sf"/>
</dbReference>
<gene>
    <name evidence="2" type="ORF">EKE94_10995</name>
</gene>
<keyword evidence="3" id="KW-1185">Reference proteome</keyword>